<dbReference type="Proteomes" id="UP001151760">
    <property type="component" value="Unassembled WGS sequence"/>
</dbReference>
<protein>
    <recommendedName>
        <fullName evidence="4">ATP-dependent RNA helicase</fullName>
        <ecNumber evidence="4">3.6.4.13</ecNumber>
    </recommendedName>
</protein>
<comment type="catalytic activity">
    <reaction evidence="4">
        <text>ATP + H2O = ADP + phosphate + H(+)</text>
        <dbReference type="Rhea" id="RHEA:13065"/>
        <dbReference type="ChEBI" id="CHEBI:15377"/>
        <dbReference type="ChEBI" id="CHEBI:15378"/>
        <dbReference type="ChEBI" id="CHEBI:30616"/>
        <dbReference type="ChEBI" id="CHEBI:43474"/>
        <dbReference type="ChEBI" id="CHEBI:456216"/>
        <dbReference type="EC" id="3.6.4.13"/>
    </reaction>
</comment>
<dbReference type="SUPFAM" id="SSF52540">
    <property type="entry name" value="P-loop containing nucleoside triphosphate hydrolases"/>
    <property type="match status" value="2"/>
</dbReference>
<gene>
    <name evidence="6" type="ORF">Tco_1092242</name>
</gene>
<dbReference type="EMBL" id="BQNB010020507">
    <property type="protein sequence ID" value="GJT96724.1"/>
    <property type="molecule type" value="Genomic_DNA"/>
</dbReference>
<comment type="domain">
    <text evidence="4">The Q motif is unique to and characteristic of the DEAD box family of RNA helicases and controls ATP binding and hydrolysis.</text>
</comment>
<comment type="caution">
    <text evidence="6">The sequence shown here is derived from an EMBL/GenBank/DDBJ whole genome shotgun (WGS) entry which is preliminary data.</text>
</comment>
<dbReference type="PANTHER" id="PTHR24031">
    <property type="entry name" value="RNA HELICASE"/>
    <property type="match status" value="1"/>
</dbReference>
<evidence type="ECO:0000256" key="2">
    <source>
        <dbReference type="ARBA" id="ARBA00022801"/>
    </source>
</evidence>
<comment type="similarity">
    <text evidence="4">Belongs to the DEAD box helicase family.</text>
</comment>
<accession>A0ABQ5IAK1</accession>
<dbReference type="EC" id="3.6.4.13" evidence="4"/>
<keyword evidence="1 4" id="KW-0547">Nucleotide-binding</keyword>
<dbReference type="InterPro" id="IPR027417">
    <property type="entry name" value="P-loop_NTPase"/>
</dbReference>
<keyword evidence="3 4" id="KW-0067">ATP-binding</keyword>
<evidence type="ECO:0000313" key="6">
    <source>
        <dbReference type="EMBL" id="GJT96724.1"/>
    </source>
</evidence>
<dbReference type="InterPro" id="IPR014001">
    <property type="entry name" value="Helicase_ATP-bd"/>
</dbReference>
<dbReference type="Gene3D" id="3.40.50.300">
    <property type="entry name" value="P-loop containing nucleotide triphosphate hydrolases"/>
    <property type="match status" value="2"/>
</dbReference>
<dbReference type="SMART" id="SM00487">
    <property type="entry name" value="DEXDc"/>
    <property type="match status" value="1"/>
</dbReference>
<reference evidence="6" key="1">
    <citation type="journal article" date="2022" name="Int. J. Mol. Sci.">
        <title>Draft Genome of Tanacetum Coccineum: Genomic Comparison of Closely Related Tanacetum-Family Plants.</title>
        <authorList>
            <person name="Yamashiro T."/>
            <person name="Shiraishi A."/>
            <person name="Nakayama K."/>
            <person name="Satake H."/>
        </authorList>
    </citation>
    <scope>NUCLEOTIDE SEQUENCE</scope>
</reference>
<dbReference type="PROSITE" id="PS51192">
    <property type="entry name" value="HELICASE_ATP_BIND_1"/>
    <property type="match status" value="1"/>
</dbReference>
<organism evidence="6 7">
    <name type="scientific">Tanacetum coccineum</name>
    <dbReference type="NCBI Taxonomy" id="301880"/>
    <lineage>
        <taxon>Eukaryota</taxon>
        <taxon>Viridiplantae</taxon>
        <taxon>Streptophyta</taxon>
        <taxon>Embryophyta</taxon>
        <taxon>Tracheophyta</taxon>
        <taxon>Spermatophyta</taxon>
        <taxon>Magnoliopsida</taxon>
        <taxon>eudicotyledons</taxon>
        <taxon>Gunneridae</taxon>
        <taxon>Pentapetalae</taxon>
        <taxon>asterids</taxon>
        <taxon>campanulids</taxon>
        <taxon>Asterales</taxon>
        <taxon>Asteraceae</taxon>
        <taxon>Asteroideae</taxon>
        <taxon>Anthemideae</taxon>
        <taxon>Anthemidinae</taxon>
        <taxon>Tanacetum</taxon>
    </lineage>
</organism>
<dbReference type="InterPro" id="IPR011545">
    <property type="entry name" value="DEAD/DEAH_box_helicase_dom"/>
</dbReference>
<proteinExistence type="inferred from homology"/>
<keyword evidence="2 4" id="KW-0378">Hydrolase</keyword>
<evidence type="ECO:0000259" key="5">
    <source>
        <dbReference type="PROSITE" id="PS51192"/>
    </source>
</evidence>
<reference evidence="6" key="2">
    <citation type="submission" date="2022-01" db="EMBL/GenBank/DDBJ databases">
        <authorList>
            <person name="Yamashiro T."/>
            <person name="Shiraishi A."/>
            <person name="Satake H."/>
            <person name="Nakayama K."/>
        </authorList>
    </citation>
    <scope>NUCLEOTIDE SEQUENCE</scope>
</reference>
<keyword evidence="7" id="KW-1185">Reference proteome</keyword>
<comment type="function">
    <text evidence="4">RNA helicase.</text>
</comment>
<evidence type="ECO:0000256" key="1">
    <source>
        <dbReference type="ARBA" id="ARBA00022741"/>
    </source>
</evidence>
<evidence type="ECO:0000313" key="7">
    <source>
        <dbReference type="Proteomes" id="UP001151760"/>
    </source>
</evidence>
<sequence length="457" mass="52311">MALIRPYESNYYLDSDNDPSIIPVIVDEYEHNLPYAESYNDFSFSKTTRKAVLDILKYKRPNRMHAIALRMMNYFPYRNVLAQARFSSKMYECYVLTIINRISMQYGLQVILICPTFELASEIEEQVLKIGKFTGIRSRVVGVADSSPDSNFYFECVSIGTPHIIIGTPNAIWRLISTKKLDLSNIKMVVVEKADQIVELSMGDDTLAVMHAVDPKCQLLLFYGTITDKLKEFVEKRLDKRKWDRLFVNLEEFCISRLKMFHVVLPDEEKKAAAIKEIVGEIPRDIHVILYVNPETDLRYLREALLGFDVAYVPELVDSKERTKDVGIFKDGLGAVLVTCVPPTTGFDESKVNLLIFHDIPVIRGHPDYECYYSLTAQVGRNTYEDEWNDEIGRNAGYCVLHTLTEKDDVLMTKIQDHFGRSILKITDEMAGFVSKGVRALELGSLVLEISTYKSEI</sequence>
<feature type="domain" description="Helicase ATP-binding" evidence="5">
    <location>
        <begin position="71"/>
        <end position="244"/>
    </location>
</feature>
<dbReference type="GO" id="GO:0004386">
    <property type="term" value="F:helicase activity"/>
    <property type="evidence" value="ECO:0007669"/>
    <property type="project" value="UniProtKB-KW"/>
</dbReference>
<keyword evidence="4" id="KW-0694">RNA-binding</keyword>
<dbReference type="Pfam" id="PF00270">
    <property type="entry name" value="DEAD"/>
    <property type="match status" value="1"/>
</dbReference>
<evidence type="ECO:0000256" key="3">
    <source>
        <dbReference type="ARBA" id="ARBA00022840"/>
    </source>
</evidence>
<name>A0ABQ5IAK1_9ASTR</name>
<keyword evidence="4 6" id="KW-0347">Helicase</keyword>
<evidence type="ECO:0000256" key="4">
    <source>
        <dbReference type="RuleBase" id="RU365068"/>
    </source>
</evidence>